<keyword evidence="5" id="KW-0406">Ion transport</keyword>
<dbReference type="Proteomes" id="UP001321450">
    <property type="component" value="Chromosome"/>
</dbReference>
<feature type="transmembrane region" description="Helical" evidence="9">
    <location>
        <begin position="141"/>
        <end position="163"/>
    </location>
</feature>
<dbReference type="SUPFAM" id="SSF81324">
    <property type="entry name" value="Voltage-gated potassium channels"/>
    <property type="match status" value="1"/>
</dbReference>
<comment type="subcellular location">
    <subcellularLocation>
        <location evidence="1">Membrane</location>
        <topology evidence="1">Multi-pass membrane protein</topology>
    </subcellularLocation>
</comment>
<keyword evidence="3 9" id="KW-0812">Transmembrane</keyword>
<dbReference type="GO" id="GO:0005249">
    <property type="term" value="F:voltage-gated potassium channel activity"/>
    <property type="evidence" value="ECO:0007669"/>
    <property type="project" value="InterPro"/>
</dbReference>
<evidence type="ECO:0000313" key="11">
    <source>
        <dbReference type="EMBL" id="BCX88555.1"/>
    </source>
</evidence>
<dbReference type="InterPro" id="IPR013099">
    <property type="entry name" value="K_chnl_dom"/>
</dbReference>
<dbReference type="PANTHER" id="PTHR11537:SF254">
    <property type="entry name" value="POTASSIUM VOLTAGE-GATED CHANNEL PROTEIN SHAB"/>
    <property type="match status" value="1"/>
</dbReference>
<feature type="transmembrane region" description="Helical" evidence="9">
    <location>
        <begin position="29"/>
        <end position="47"/>
    </location>
</feature>
<accession>A0AAU9CV48</accession>
<dbReference type="PANTHER" id="PTHR11537">
    <property type="entry name" value="VOLTAGE-GATED POTASSIUM CHANNEL"/>
    <property type="match status" value="1"/>
</dbReference>
<keyword evidence="8" id="KW-0175">Coiled coil</keyword>
<keyword evidence="12" id="KW-1185">Reference proteome</keyword>
<evidence type="ECO:0000256" key="4">
    <source>
        <dbReference type="ARBA" id="ARBA00022989"/>
    </source>
</evidence>
<evidence type="ECO:0000256" key="9">
    <source>
        <dbReference type="SAM" id="Phobius"/>
    </source>
</evidence>
<evidence type="ECO:0000256" key="2">
    <source>
        <dbReference type="ARBA" id="ARBA00022448"/>
    </source>
</evidence>
<evidence type="ECO:0000259" key="10">
    <source>
        <dbReference type="Pfam" id="PF07885"/>
    </source>
</evidence>
<evidence type="ECO:0000256" key="6">
    <source>
        <dbReference type="ARBA" id="ARBA00023136"/>
    </source>
</evidence>
<dbReference type="InterPro" id="IPR028325">
    <property type="entry name" value="VG_K_chnl"/>
</dbReference>
<dbReference type="GO" id="GO:0008076">
    <property type="term" value="C:voltage-gated potassium channel complex"/>
    <property type="evidence" value="ECO:0007669"/>
    <property type="project" value="InterPro"/>
</dbReference>
<dbReference type="AlphaFoldDB" id="A0AAU9CV48"/>
<evidence type="ECO:0000256" key="8">
    <source>
        <dbReference type="SAM" id="Coils"/>
    </source>
</evidence>
<feature type="coiled-coil region" evidence="8">
    <location>
        <begin position="223"/>
        <end position="271"/>
    </location>
</feature>
<feature type="transmembrane region" description="Helical" evidence="9">
    <location>
        <begin position="92"/>
        <end position="110"/>
    </location>
</feature>
<dbReference type="Gene3D" id="1.10.287.70">
    <property type="match status" value="1"/>
</dbReference>
<evidence type="ECO:0000256" key="7">
    <source>
        <dbReference type="ARBA" id="ARBA00023303"/>
    </source>
</evidence>
<keyword evidence="6 9" id="KW-0472">Membrane</keyword>
<dbReference type="GO" id="GO:0001508">
    <property type="term" value="P:action potential"/>
    <property type="evidence" value="ECO:0007669"/>
    <property type="project" value="TreeGrafter"/>
</dbReference>
<proteinExistence type="predicted"/>
<gene>
    <name evidence="11" type="ORF">MIN45_P0924</name>
</gene>
<reference evidence="12" key="1">
    <citation type="journal article" date="2024" name="Int. J. Syst. Evol. Microbiol.">
        <title>Methylomarinovum tepidoasis sp. nov., a moderately thermophilic methanotroph of the family Methylothermaceae isolated from a deep-sea hydrothermal field.</title>
        <authorList>
            <person name="Hirayama H."/>
            <person name="Takaki Y."/>
            <person name="Abe M."/>
            <person name="Miyazaki M."/>
            <person name="Uematsu K."/>
            <person name="Matsui Y."/>
            <person name="Takai K."/>
        </authorList>
    </citation>
    <scope>NUCLEOTIDE SEQUENCE [LARGE SCALE GENOMIC DNA]</scope>
    <source>
        <strain evidence="12">IN45</strain>
    </source>
</reference>
<feature type="domain" description="Potassium channel" evidence="10">
    <location>
        <begin position="151"/>
        <end position="222"/>
    </location>
</feature>
<feature type="transmembrane region" description="Helical" evidence="9">
    <location>
        <begin position="116"/>
        <end position="134"/>
    </location>
</feature>
<protein>
    <submittedName>
        <fullName evidence="11">Voltage-gated potassium channel</fullName>
    </submittedName>
</protein>
<dbReference type="EMBL" id="AP024718">
    <property type="protein sequence ID" value="BCX88555.1"/>
    <property type="molecule type" value="Genomic_DNA"/>
</dbReference>
<name>A0AAU9CV48_9GAMM</name>
<dbReference type="KEGG" id="meiy:MIN45_P0924"/>
<evidence type="ECO:0000256" key="3">
    <source>
        <dbReference type="ARBA" id="ARBA00022692"/>
    </source>
</evidence>
<evidence type="ECO:0000256" key="1">
    <source>
        <dbReference type="ARBA" id="ARBA00004141"/>
    </source>
</evidence>
<keyword evidence="7 11" id="KW-0407">Ion channel</keyword>
<keyword evidence="4 9" id="KW-1133">Transmembrane helix</keyword>
<evidence type="ECO:0000313" key="12">
    <source>
        <dbReference type="Proteomes" id="UP001321450"/>
    </source>
</evidence>
<feature type="transmembrane region" description="Helical" evidence="9">
    <location>
        <begin position="195"/>
        <end position="216"/>
    </location>
</feature>
<dbReference type="Pfam" id="PF07885">
    <property type="entry name" value="Ion_trans_2"/>
    <property type="match status" value="1"/>
</dbReference>
<feature type="transmembrane region" description="Helical" evidence="9">
    <location>
        <begin position="59"/>
        <end position="80"/>
    </location>
</feature>
<evidence type="ECO:0000256" key="5">
    <source>
        <dbReference type="ARBA" id="ARBA00023065"/>
    </source>
</evidence>
<dbReference type="RefSeq" id="WP_286293715.1">
    <property type="nucleotide sequence ID" value="NZ_AP024718.1"/>
</dbReference>
<sequence length="287" mass="32868">MNGERWKRRFGVAGVSPYETVQAKRLGRLFEWPMLALAILIPFRWYFEFKGRLDPHLAYWFDWIIWGLFVLEAVLISLSVRDPKRYLRENWLNLFIIFVIFPPLWKVSVLPASLRLLRLVVLVDLLLRLVKVIFQVLRRNTLSATLIAASVIIVVSGVVMSAIDPAFETPFDGIWWAWVTVSTVGYGDYVPVSTWGRILAIFIILLGIGLFALLTAQISAALIGRVGENLGEVEREVQRLEIDEAAIHLHIEQLERRLERIERLLEAQVEAGGKKIAQALDEKKTKP</sequence>
<organism evidence="11 12">
    <name type="scientific">Methylomarinovum tepidoasis</name>
    <dbReference type="NCBI Taxonomy" id="2840183"/>
    <lineage>
        <taxon>Bacteria</taxon>
        <taxon>Pseudomonadati</taxon>
        <taxon>Pseudomonadota</taxon>
        <taxon>Gammaproteobacteria</taxon>
        <taxon>Methylococcales</taxon>
        <taxon>Methylothermaceae</taxon>
        <taxon>Methylomarinovum</taxon>
    </lineage>
</organism>
<keyword evidence="2" id="KW-0813">Transport</keyword>